<evidence type="ECO:0000313" key="3">
    <source>
        <dbReference type="EMBL" id="MDL0115594.1"/>
    </source>
</evidence>
<evidence type="ECO:0000313" key="5">
    <source>
        <dbReference type="EMBL" id="RTX71689.1"/>
    </source>
</evidence>
<dbReference type="Proteomes" id="UP000640299">
    <property type="component" value="Chromosome"/>
</dbReference>
<reference evidence="3" key="7">
    <citation type="journal article" date="2023" name="Vet. Microbiol.">
        <title>Emergence of livestock-associated Mammaliicoccus sciuri ST71 co-harbouring mecA and mecC genes in Brazil.</title>
        <authorList>
            <person name="de Moura G.S."/>
            <person name="de Carvalho E."/>
            <person name="Ramos Sanchez E.M."/>
            <person name="Sellera F.P."/>
            <person name="Marques M.F.S."/>
            <person name="Heinemann M.B."/>
            <person name="De Vliegher S."/>
            <person name="Souza F.N."/>
            <person name="Mota R.A."/>
        </authorList>
    </citation>
    <scope>NUCLEOTIDE SEQUENCE</scope>
    <source>
        <strain evidence="3">BR656</strain>
    </source>
</reference>
<reference evidence="1" key="2">
    <citation type="submission" date="2017-12" db="EMBL/GenBank/DDBJ databases">
        <title>FDA dAtabase for Regulatory Grade micrObial Sequences (FDA-ARGOS): Supporting development and validation of Infectious Disease Dx tests.</title>
        <authorList>
            <person name="Campos J."/>
            <person name="Goldberg B."/>
            <person name="Tallon L."/>
            <person name="Sadzewicz L."/>
            <person name="Sengamalay N."/>
            <person name="Ott S."/>
            <person name="Godinez A."/>
            <person name="Nagaraj S."/>
            <person name="Vavikolanu K."/>
            <person name="Vyas G."/>
            <person name="Nadendla S."/>
            <person name="Aluvathingal J."/>
            <person name="Geyer C."/>
            <person name="Nandy P."/>
            <person name="Hobson J."/>
            <person name="Sichtig H."/>
        </authorList>
    </citation>
    <scope>NUCLEOTIDE SEQUENCE</scope>
    <source>
        <strain evidence="1">FDAARGOS_285</strain>
    </source>
</reference>
<dbReference type="GeneID" id="48592861"/>
<evidence type="ECO:0000313" key="4">
    <source>
        <dbReference type="EMBL" id="QRN89958.1"/>
    </source>
</evidence>
<dbReference type="InterPro" id="IPR019718">
    <property type="entry name" value="DUF2602"/>
</dbReference>
<evidence type="ECO:0000313" key="8">
    <source>
        <dbReference type="Proteomes" id="UP001176210"/>
    </source>
</evidence>
<dbReference type="Proteomes" id="UP000274792">
    <property type="component" value="Unassembled WGS sequence"/>
</dbReference>
<dbReference type="AlphaFoldDB" id="A0A1X0TX67"/>
<reference evidence="4" key="4">
    <citation type="submission" date="2021-02" db="EMBL/GenBank/DDBJ databases">
        <title>cfr and optrA-positive Staphylococcus spp.</title>
        <authorList>
            <person name="Chen L."/>
        </authorList>
    </citation>
    <scope>NUCLEOTIDE SEQUENCE</scope>
    <source>
        <strain evidence="4">GDQ20D70P</strain>
    </source>
</reference>
<evidence type="ECO:0000313" key="1">
    <source>
        <dbReference type="EMBL" id="ASE34172.1"/>
    </source>
</evidence>
<reference evidence="3" key="6">
    <citation type="submission" date="2022-09" db="EMBL/GenBank/DDBJ databases">
        <authorList>
            <person name="De Moura G.S."/>
            <person name="Carvalho E."/>
            <person name="Ramos Sanchez E.M."/>
            <person name="Sellera F.P."/>
            <person name="Marques M.F.S."/>
            <person name="Heinemann M.B."/>
            <person name="De Vliegher S."/>
            <person name="Souza F.N."/>
            <person name="Mota R.A."/>
        </authorList>
    </citation>
    <scope>NUCLEOTIDE SEQUENCE</scope>
    <source>
        <strain evidence="3">BR656</strain>
    </source>
</reference>
<dbReference type="KEGG" id="sscu:CEP64_06145"/>
<dbReference type="EMBL" id="CP069389">
    <property type="protein sequence ID" value="QRN89958.1"/>
    <property type="molecule type" value="Genomic_DNA"/>
</dbReference>
<dbReference type="EMBL" id="RXWV01000059">
    <property type="protein sequence ID" value="RTX71689.1"/>
    <property type="molecule type" value="Genomic_DNA"/>
</dbReference>
<protein>
    <submittedName>
        <fullName evidence="5">Zinc-finger domain-containing protein</fullName>
    </submittedName>
</protein>
<dbReference type="EMBL" id="CP022046">
    <property type="protein sequence ID" value="ASE34172.1"/>
    <property type="molecule type" value="Genomic_DNA"/>
</dbReference>
<gene>
    <name evidence="5" type="ORF">CD117_10970</name>
    <name evidence="1" type="ORF">CEP64_06145</name>
    <name evidence="4" type="ORF">JRU67_07715</name>
    <name evidence="2" type="ORF">NQ032_11955</name>
    <name evidence="3" type="ORF">OWO77_01305</name>
</gene>
<organism evidence="5 7">
    <name type="scientific">Mammaliicoccus sciuri</name>
    <name type="common">Staphylococcus sciuri</name>
    <dbReference type="NCBI Taxonomy" id="1296"/>
    <lineage>
        <taxon>Bacteria</taxon>
        <taxon>Bacillati</taxon>
        <taxon>Bacillota</taxon>
        <taxon>Bacilli</taxon>
        <taxon>Bacillales</taxon>
        <taxon>Staphylococcaceae</taxon>
        <taxon>Mammaliicoccus</taxon>
    </lineage>
</organism>
<dbReference type="Proteomes" id="UP001204068">
    <property type="component" value="Unassembled WGS sequence"/>
</dbReference>
<accession>A0A657XQ91</accession>
<keyword evidence="5" id="KW-0479">Metal-binding</keyword>
<dbReference type="Pfam" id="PF10782">
    <property type="entry name" value="zf-C2HCIx2C"/>
    <property type="match status" value="1"/>
</dbReference>
<dbReference type="Proteomes" id="UP001176210">
    <property type="component" value="Unassembled WGS sequence"/>
</dbReference>
<evidence type="ECO:0000313" key="7">
    <source>
        <dbReference type="Proteomes" id="UP000274792"/>
    </source>
</evidence>
<accession>A0A1X0TX67</accession>
<sequence length="64" mass="7436">MTLILAQEEKQAIKQIDQLMETYCKGCLLKTHYRETKGKHQAHQYCISECSIGIRIKQLGNKLQ</sequence>
<keyword evidence="5" id="KW-0863">Zinc-finger</keyword>
<reference evidence="2" key="5">
    <citation type="submission" date="2022-07" db="EMBL/GenBank/DDBJ databases">
        <title>Bacterial species isolated from the porcine tonsil microbiota.</title>
        <authorList>
            <person name="Oliveira I.M.F."/>
        </authorList>
    </citation>
    <scope>NUCLEOTIDE SEQUENCE</scope>
    <source>
        <strain evidence="2">8QC2O2</strain>
    </source>
</reference>
<dbReference type="GO" id="GO:0008270">
    <property type="term" value="F:zinc ion binding"/>
    <property type="evidence" value="ECO:0007669"/>
    <property type="project" value="UniProtKB-KW"/>
</dbReference>
<reference evidence="5 7" key="3">
    <citation type="submission" date="2018-10" db="EMBL/GenBank/DDBJ databases">
        <title>A collection Staphylococci species genome sequencing.</title>
        <authorList>
            <person name="Cole K."/>
        </authorList>
    </citation>
    <scope>NUCLEOTIDE SEQUENCE [LARGE SCALE GENOMIC DNA]</scope>
    <source>
        <strain evidence="5">CCUG 37923</strain>
        <strain evidence="7">NCTC 12218</strain>
    </source>
</reference>
<dbReference type="EMBL" id="JANILD010000005">
    <property type="protein sequence ID" value="MCQ9304317.1"/>
    <property type="molecule type" value="Genomic_DNA"/>
</dbReference>
<reference evidence="6" key="1">
    <citation type="submission" date="2017-06" db="EMBL/GenBank/DDBJ databases">
        <title>FDA dAtabase for Regulatory Grade micrObial Sequences (FDA-ARGOS): Supporting development and validation of Infectious Disease Dx tests.</title>
        <authorList>
            <person name="Goldberg B."/>
            <person name="Campos J."/>
            <person name="Tallon L."/>
            <person name="Sadzewicz L."/>
            <person name="Sengamalay N."/>
            <person name="Ott S."/>
            <person name="Godinez A."/>
            <person name="Nagaraj S."/>
            <person name="Vavikolanu K."/>
            <person name="Nadendla S."/>
            <person name="George J."/>
            <person name="Geyer C."/>
            <person name="Sichtig H."/>
        </authorList>
    </citation>
    <scope>NUCLEOTIDE SEQUENCE [LARGE SCALE GENOMIC DNA]</scope>
    <source>
        <strain evidence="6">FDAARGOS_285</strain>
    </source>
</reference>
<evidence type="ECO:0000313" key="2">
    <source>
        <dbReference type="EMBL" id="MCQ9304317.1"/>
    </source>
</evidence>
<evidence type="ECO:0000313" key="6">
    <source>
        <dbReference type="Proteomes" id="UP000197058"/>
    </source>
</evidence>
<name>A0A1X0TX67_MAMSC</name>
<dbReference type="EMBL" id="JAPNQM010000001">
    <property type="protein sequence ID" value="MDL0115594.1"/>
    <property type="molecule type" value="Genomic_DNA"/>
</dbReference>
<proteinExistence type="predicted"/>
<keyword evidence="5" id="KW-0862">Zinc</keyword>
<keyword evidence="8" id="KW-1185">Reference proteome</keyword>
<dbReference type="Proteomes" id="UP000197058">
    <property type="component" value="Chromosome"/>
</dbReference>
<dbReference type="eggNOG" id="ENOG50331EA">
    <property type="taxonomic scope" value="Bacteria"/>
</dbReference>
<dbReference type="RefSeq" id="WP_049318859.1">
    <property type="nucleotide sequence ID" value="NZ_CAJVGN010000001.1"/>
</dbReference>